<feature type="transmembrane region" description="Helical" evidence="1">
    <location>
        <begin position="140"/>
        <end position="164"/>
    </location>
</feature>
<name>A0A1H9L4N5_9FLAO</name>
<feature type="transmembrane region" description="Helical" evidence="1">
    <location>
        <begin position="38"/>
        <end position="65"/>
    </location>
</feature>
<dbReference type="EMBL" id="FOFN01000005">
    <property type="protein sequence ID" value="SER06330.1"/>
    <property type="molecule type" value="Genomic_DNA"/>
</dbReference>
<protein>
    <recommendedName>
        <fullName evidence="4">Membrane domain of glycerophosphoryl diester phosphodiesterase</fullName>
    </recommendedName>
</protein>
<reference evidence="2 3" key="1">
    <citation type="submission" date="2016-10" db="EMBL/GenBank/DDBJ databases">
        <authorList>
            <person name="de Groot N.N."/>
        </authorList>
    </citation>
    <scope>NUCLEOTIDE SEQUENCE [LARGE SCALE GENOMIC DNA]</scope>
    <source>
        <strain evidence="2 3">DSM 21035</strain>
    </source>
</reference>
<keyword evidence="1" id="KW-0812">Transmembrane</keyword>
<keyword evidence="1" id="KW-1133">Transmembrane helix</keyword>
<dbReference type="RefSeq" id="WP_092580904.1">
    <property type="nucleotide sequence ID" value="NZ_FOFN01000005.1"/>
</dbReference>
<gene>
    <name evidence="2" type="ORF">SAMN05421824_2934</name>
</gene>
<evidence type="ECO:0008006" key="4">
    <source>
        <dbReference type="Google" id="ProtNLM"/>
    </source>
</evidence>
<dbReference type="OrthoDB" id="1365379at2"/>
<feature type="transmembrane region" description="Helical" evidence="1">
    <location>
        <begin position="85"/>
        <end position="106"/>
    </location>
</feature>
<accession>A0A1H9L4N5</accession>
<evidence type="ECO:0000313" key="2">
    <source>
        <dbReference type="EMBL" id="SER06330.1"/>
    </source>
</evidence>
<keyword evidence="1" id="KW-0472">Membrane</keyword>
<evidence type="ECO:0000313" key="3">
    <source>
        <dbReference type="Proteomes" id="UP000198999"/>
    </source>
</evidence>
<dbReference type="Pfam" id="PF13197">
    <property type="entry name" value="DUF4013"/>
    <property type="match status" value="1"/>
</dbReference>
<dbReference type="InterPro" id="IPR025098">
    <property type="entry name" value="DUF4013"/>
</dbReference>
<organism evidence="2 3">
    <name type="scientific">Hyunsoonleella jejuensis</name>
    <dbReference type="NCBI Taxonomy" id="419940"/>
    <lineage>
        <taxon>Bacteria</taxon>
        <taxon>Pseudomonadati</taxon>
        <taxon>Bacteroidota</taxon>
        <taxon>Flavobacteriia</taxon>
        <taxon>Flavobacteriales</taxon>
        <taxon>Flavobacteriaceae</taxon>
    </lineage>
</organism>
<proteinExistence type="predicted"/>
<dbReference type="Proteomes" id="UP000198999">
    <property type="component" value="Unassembled WGS sequence"/>
</dbReference>
<sequence length="262" mass="29667">MNTIEAISKRIENAKDLDFGTIFSETIELFKKTWLQGFLLHLFSLVVMLPLIIIFYVPFIGMVIAQQESGYANPNAFDEFFAGMSIIYVLLLVVGVLLLATIAYALTAAYIRMIKKLDHGESVTTSEFFYFLKAKYLQKIFIIMLISIVIVIPSALLCYIPLLYVLVPMSFFYMFFAFNPDMGIGDIIKLSFKLGNKKWLITFGLLVVIYLIVLVLTLVTCGIGQLFVQALLFHPSYLIYKHVVGFNEKSEIEQIGAGEESI</sequence>
<keyword evidence="3" id="KW-1185">Reference proteome</keyword>
<evidence type="ECO:0000256" key="1">
    <source>
        <dbReference type="SAM" id="Phobius"/>
    </source>
</evidence>
<feature type="transmembrane region" description="Helical" evidence="1">
    <location>
        <begin position="200"/>
        <end position="228"/>
    </location>
</feature>
<dbReference type="AlphaFoldDB" id="A0A1H9L4N5"/>
<dbReference type="STRING" id="419940.SAMN05421824_2934"/>